<gene>
    <name evidence="1" type="ORF">DMB90_11010</name>
</gene>
<dbReference type="AlphaFoldDB" id="A0A5P6AA55"/>
<dbReference type="EMBL" id="CP029752">
    <property type="protein sequence ID" value="QFG76701.1"/>
    <property type="molecule type" value="Genomic_DNA"/>
</dbReference>
<proteinExistence type="predicted"/>
<evidence type="ECO:0000313" key="1">
    <source>
        <dbReference type="EMBL" id="QFG76701.1"/>
    </source>
</evidence>
<organism evidence="1">
    <name type="scientific">Raoultella planticola</name>
    <name type="common">Klebsiella planticola</name>
    <dbReference type="NCBI Taxonomy" id="575"/>
    <lineage>
        <taxon>Bacteria</taxon>
        <taxon>Pseudomonadati</taxon>
        <taxon>Pseudomonadota</taxon>
        <taxon>Gammaproteobacteria</taxon>
        <taxon>Enterobacterales</taxon>
        <taxon>Enterobacteriaceae</taxon>
        <taxon>Klebsiella/Raoultella group</taxon>
        <taxon>Raoultella</taxon>
    </lineage>
</organism>
<accession>A0A5P6AA55</accession>
<reference evidence="1" key="1">
    <citation type="submission" date="2018-05" db="EMBL/GenBank/DDBJ databases">
        <title>Bacterial isolates from healthy term breastfed infants carrying antibiotic resistance genes.</title>
        <authorList>
            <person name="Casaburi G."/>
        </authorList>
    </citation>
    <scope>NUCLEOTIDE SEQUENCE [LARGE SCALE GENOMIC DNA]</scope>
    <source>
        <strain evidence="1">7084_4</strain>
    </source>
</reference>
<sequence length="83" mass="9560">MSAVTQRYVIYQRSPTTAKRLGDGYYEQRLIREQVVALTGQRYLDGYTSDEQQFKALMDQGITFGKQYALKSGVALTPSRWRC</sequence>
<protein>
    <submittedName>
        <fullName evidence="1">Uncharacterized protein</fullName>
    </submittedName>
</protein>
<name>A0A5P6AA55_RAOPL</name>